<gene>
    <name evidence="2" type="ORF">PanWU01x14_002280</name>
</gene>
<sequence length="117" mass="13084">MAINSRTTSGANRALIGDIISLLTLVGGISCCHISRDINKTTHSLAKMGLDFSHCITGDDSLLCLLMFIWIAVLILYNSCWSMKDPFFQKKKKEKGNTTRPNFCIKFFIPTHVICNL</sequence>
<evidence type="ECO:0000313" key="3">
    <source>
        <dbReference type="Proteomes" id="UP000237105"/>
    </source>
</evidence>
<keyword evidence="1" id="KW-0812">Transmembrane</keyword>
<name>A0A2P5E572_PARAD</name>
<dbReference type="AlphaFoldDB" id="A0A2P5E572"/>
<comment type="caution">
    <text evidence="2">The sequence shown here is derived from an EMBL/GenBank/DDBJ whole genome shotgun (WGS) entry which is preliminary data.</text>
</comment>
<dbReference type="Proteomes" id="UP000237105">
    <property type="component" value="Unassembled WGS sequence"/>
</dbReference>
<keyword evidence="3" id="KW-1185">Reference proteome</keyword>
<evidence type="ECO:0008006" key="4">
    <source>
        <dbReference type="Google" id="ProtNLM"/>
    </source>
</evidence>
<dbReference type="EMBL" id="JXTB01000001">
    <property type="protein sequence ID" value="PON80672.1"/>
    <property type="molecule type" value="Genomic_DNA"/>
</dbReference>
<keyword evidence="1" id="KW-0472">Membrane</keyword>
<evidence type="ECO:0000313" key="2">
    <source>
        <dbReference type="EMBL" id="PON80672.1"/>
    </source>
</evidence>
<protein>
    <recommendedName>
        <fullName evidence="4">Transmembrane protein</fullName>
    </recommendedName>
</protein>
<dbReference type="PROSITE" id="PS51257">
    <property type="entry name" value="PROKAR_LIPOPROTEIN"/>
    <property type="match status" value="1"/>
</dbReference>
<evidence type="ECO:0000256" key="1">
    <source>
        <dbReference type="SAM" id="Phobius"/>
    </source>
</evidence>
<proteinExistence type="predicted"/>
<reference evidence="3" key="1">
    <citation type="submission" date="2016-06" db="EMBL/GenBank/DDBJ databases">
        <title>Parallel loss of symbiosis genes in relatives of nitrogen-fixing non-legume Parasponia.</title>
        <authorList>
            <person name="Van Velzen R."/>
            <person name="Holmer R."/>
            <person name="Bu F."/>
            <person name="Rutten L."/>
            <person name="Van Zeijl A."/>
            <person name="Liu W."/>
            <person name="Santuari L."/>
            <person name="Cao Q."/>
            <person name="Sharma T."/>
            <person name="Shen D."/>
            <person name="Roswanjaya Y."/>
            <person name="Wardhani T."/>
            <person name="Kalhor M.S."/>
            <person name="Jansen J."/>
            <person name="Van den Hoogen J."/>
            <person name="Gungor B."/>
            <person name="Hartog M."/>
            <person name="Hontelez J."/>
            <person name="Verver J."/>
            <person name="Yang W.-C."/>
            <person name="Schijlen E."/>
            <person name="Repin R."/>
            <person name="Schilthuizen M."/>
            <person name="Schranz E."/>
            <person name="Heidstra R."/>
            <person name="Miyata K."/>
            <person name="Fedorova E."/>
            <person name="Kohlen W."/>
            <person name="Bisseling T."/>
            <person name="Smit S."/>
            <person name="Geurts R."/>
        </authorList>
    </citation>
    <scope>NUCLEOTIDE SEQUENCE [LARGE SCALE GENOMIC DNA]</scope>
    <source>
        <strain evidence="3">cv. WU1-14</strain>
    </source>
</reference>
<feature type="transmembrane region" description="Helical" evidence="1">
    <location>
        <begin position="62"/>
        <end position="83"/>
    </location>
</feature>
<keyword evidence="1" id="KW-1133">Transmembrane helix</keyword>
<feature type="non-terminal residue" evidence="2">
    <location>
        <position position="117"/>
    </location>
</feature>
<organism evidence="2 3">
    <name type="scientific">Parasponia andersonii</name>
    <name type="common">Sponia andersonii</name>
    <dbReference type="NCBI Taxonomy" id="3476"/>
    <lineage>
        <taxon>Eukaryota</taxon>
        <taxon>Viridiplantae</taxon>
        <taxon>Streptophyta</taxon>
        <taxon>Embryophyta</taxon>
        <taxon>Tracheophyta</taxon>
        <taxon>Spermatophyta</taxon>
        <taxon>Magnoliopsida</taxon>
        <taxon>eudicotyledons</taxon>
        <taxon>Gunneridae</taxon>
        <taxon>Pentapetalae</taxon>
        <taxon>rosids</taxon>
        <taxon>fabids</taxon>
        <taxon>Rosales</taxon>
        <taxon>Cannabaceae</taxon>
        <taxon>Parasponia</taxon>
    </lineage>
</organism>
<accession>A0A2P5E572</accession>